<dbReference type="AlphaFoldDB" id="A0A561WJ38"/>
<accession>A0A561WJ38</accession>
<proteinExistence type="inferred from homology"/>
<dbReference type="SUPFAM" id="SSF52833">
    <property type="entry name" value="Thioredoxin-like"/>
    <property type="match status" value="1"/>
</dbReference>
<dbReference type="Gene3D" id="3.40.30.120">
    <property type="match status" value="1"/>
</dbReference>
<dbReference type="OrthoDB" id="3647401at2"/>
<dbReference type="InterPro" id="IPR050641">
    <property type="entry name" value="RIFMO-like"/>
</dbReference>
<dbReference type="Gene3D" id="3.30.70.2450">
    <property type="match status" value="1"/>
</dbReference>
<dbReference type="PRINTS" id="PR00420">
    <property type="entry name" value="RNGMNOXGNASE"/>
</dbReference>
<keyword evidence="4" id="KW-0274">FAD</keyword>
<evidence type="ECO:0000256" key="3">
    <source>
        <dbReference type="ARBA" id="ARBA00022630"/>
    </source>
</evidence>
<name>A0A561WJ38_ACTTI</name>
<keyword evidence="3" id="KW-0285">Flavoprotein</keyword>
<evidence type="ECO:0000256" key="2">
    <source>
        <dbReference type="ARBA" id="ARBA00007801"/>
    </source>
</evidence>
<dbReference type="Pfam" id="PF01494">
    <property type="entry name" value="FAD_binding_3"/>
    <property type="match status" value="1"/>
</dbReference>
<evidence type="ECO:0000256" key="4">
    <source>
        <dbReference type="ARBA" id="ARBA00022827"/>
    </source>
</evidence>
<evidence type="ECO:0000313" key="7">
    <source>
        <dbReference type="EMBL" id="TWG23830.1"/>
    </source>
</evidence>
<dbReference type="EMBL" id="VIWY01000002">
    <property type="protein sequence ID" value="TWG23830.1"/>
    <property type="molecule type" value="Genomic_DNA"/>
</dbReference>
<evidence type="ECO:0000256" key="1">
    <source>
        <dbReference type="ARBA" id="ARBA00001974"/>
    </source>
</evidence>
<evidence type="ECO:0000256" key="5">
    <source>
        <dbReference type="SAM" id="MobiDB-lite"/>
    </source>
</evidence>
<keyword evidence="8" id="KW-1185">Reference proteome</keyword>
<dbReference type="InterPro" id="IPR036188">
    <property type="entry name" value="FAD/NAD-bd_sf"/>
</dbReference>
<dbReference type="PANTHER" id="PTHR43004:SF19">
    <property type="entry name" value="BINDING MONOOXYGENASE, PUTATIVE (JCVI)-RELATED"/>
    <property type="match status" value="1"/>
</dbReference>
<dbReference type="Pfam" id="PF21274">
    <property type="entry name" value="Rng_hyd_C"/>
    <property type="match status" value="1"/>
</dbReference>
<protein>
    <submittedName>
        <fullName evidence="7">2-polyprenyl-6-methoxyphenol hydroxylase-like FAD-dependent oxidoreductase</fullName>
    </submittedName>
</protein>
<dbReference type="InterPro" id="IPR002938">
    <property type="entry name" value="FAD-bd"/>
</dbReference>
<sequence length="539" mass="59293">MKQDVEVLVVGAGPVGLTMAIALRRLDMRVRVVDRAPGTNREPRADVIFPRAGEALGALGVGETIRRHAYEMESGTVFSSGRRVGTFITGRLSSRYPTAMTIEQHQIERLLTEELARLGVTVDWRTRVTDLAQDDAGVHVTVEHPHQRVEHIEAAWVVGCDGVRSTVRRRLGIAFPGAERRNMQVVQGNVVPSWSLTDKPGNGYFFLAPYRSVIAFPTPGCGYRIFCVRDNPEPRQDDAPTLRELRDLVAEAARMPELDLVLTEPVWLSRARFADRIATRLRSGRVLLAGDAAHTWAPLGGHGMNVGMLGAYNLGWKLAAVHRGQAADPLLDTYDAEQRVLAEGVIRDMRTSPMEMVLPPGANGLRGLLVGAMLRSSSMQRRTEWMMSDFGRHHRHSPLSWHRSRWPTGGPRAGDRLPDVPVVTADGHPSRLHDLLGYNRWTLLHHMRYADTAAENALRLVQAACPAPMTFVPIAAAGREAARSLGDPANFLLVRPDGHIGLVCPVNRPAGLRDYMRRHLVGDPRPVPDAPAVAGRAAG</sequence>
<comment type="similarity">
    <text evidence="2">Belongs to the PheA/TfdB FAD monooxygenase family.</text>
</comment>
<evidence type="ECO:0000259" key="6">
    <source>
        <dbReference type="Pfam" id="PF01494"/>
    </source>
</evidence>
<dbReference type="Proteomes" id="UP000320239">
    <property type="component" value="Unassembled WGS sequence"/>
</dbReference>
<dbReference type="GO" id="GO:0016709">
    <property type="term" value="F:oxidoreductase activity, acting on paired donors, with incorporation or reduction of molecular oxygen, NAD(P)H as one donor, and incorporation of one atom of oxygen"/>
    <property type="evidence" value="ECO:0007669"/>
    <property type="project" value="UniProtKB-ARBA"/>
</dbReference>
<dbReference type="PANTHER" id="PTHR43004">
    <property type="entry name" value="TRK SYSTEM POTASSIUM UPTAKE PROTEIN"/>
    <property type="match status" value="1"/>
</dbReference>
<reference evidence="7 8" key="1">
    <citation type="submission" date="2019-06" db="EMBL/GenBank/DDBJ databases">
        <title>Sequencing the genomes of 1000 actinobacteria strains.</title>
        <authorList>
            <person name="Klenk H.-P."/>
        </authorList>
    </citation>
    <scope>NUCLEOTIDE SEQUENCE [LARGE SCALE GENOMIC DNA]</scope>
    <source>
        <strain evidence="7 8">DSM 43866</strain>
    </source>
</reference>
<dbReference type="InterPro" id="IPR036249">
    <property type="entry name" value="Thioredoxin-like_sf"/>
</dbReference>
<dbReference type="RefSeq" id="WP_122977050.1">
    <property type="nucleotide sequence ID" value="NZ_BOMX01000043.1"/>
</dbReference>
<comment type="caution">
    <text evidence="7">The sequence shown here is derived from an EMBL/GenBank/DDBJ whole genome shotgun (WGS) entry which is preliminary data.</text>
</comment>
<feature type="domain" description="FAD-binding" evidence="6">
    <location>
        <begin position="4"/>
        <end position="347"/>
    </location>
</feature>
<organism evidence="7 8">
    <name type="scientific">Actinoplanes teichomyceticus</name>
    <dbReference type="NCBI Taxonomy" id="1867"/>
    <lineage>
        <taxon>Bacteria</taxon>
        <taxon>Bacillati</taxon>
        <taxon>Actinomycetota</taxon>
        <taxon>Actinomycetes</taxon>
        <taxon>Micromonosporales</taxon>
        <taxon>Micromonosporaceae</taxon>
        <taxon>Actinoplanes</taxon>
    </lineage>
</organism>
<dbReference type="GO" id="GO:0071949">
    <property type="term" value="F:FAD binding"/>
    <property type="evidence" value="ECO:0007669"/>
    <property type="project" value="InterPro"/>
</dbReference>
<evidence type="ECO:0000313" key="8">
    <source>
        <dbReference type="Proteomes" id="UP000320239"/>
    </source>
</evidence>
<dbReference type="Gene3D" id="3.50.50.60">
    <property type="entry name" value="FAD/NAD(P)-binding domain"/>
    <property type="match status" value="1"/>
</dbReference>
<comment type="cofactor">
    <cofactor evidence="1">
        <name>FAD</name>
        <dbReference type="ChEBI" id="CHEBI:57692"/>
    </cofactor>
</comment>
<gene>
    <name evidence="7" type="ORF">FHX34_102381</name>
</gene>
<feature type="region of interest" description="Disordered" evidence="5">
    <location>
        <begin position="398"/>
        <end position="418"/>
    </location>
</feature>
<dbReference type="SUPFAM" id="SSF51905">
    <property type="entry name" value="FAD/NAD(P)-binding domain"/>
    <property type="match status" value="1"/>
</dbReference>